<dbReference type="SUPFAM" id="SSF52540">
    <property type="entry name" value="P-loop containing nucleoside triphosphate hydrolases"/>
    <property type="match status" value="2"/>
</dbReference>
<evidence type="ECO:0000259" key="4">
    <source>
        <dbReference type="PROSITE" id="PS50893"/>
    </source>
</evidence>
<dbReference type="CDD" id="cd03221">
    <property type="entry name" value="ABCF_EF-3"/>
    <property type="match status" value="2"/>
</dbReference>
<sequence>MDILSRELGKYVELDEVDEDMVEYMAEVLESGEAGGDSDALFDMLAPFLEQLAGGEAGNGDAGHDHAGGLTKLDSAVVVSELDEDVLTKGNVMVEGSAEALALSTTAVNKAAVERERANRDAVVKAEAKLAAKAARAAEKAAAAAKAEQAAREAAEAEGLLASHVVLAGRGKLSEREQASRDINIEGFQMAYGGKVLLKDATLRLAFGRRYGLIGQNGVGKSTLLRHIANGDLPLPSSMTKLYVAQEVEGSETTAVEAVLEADTRRAELLATRAAMLASDGTDDAELAGVENALIEIEAESAPARAARILHGLQFSTEMQSRPTSAFSGGWRMRIAIARALFHPPDLLILDEPTNHLDLHACIWLEEFLREWPTTLVVVSHHSSFLDAVCTDIVHQASGKLEYYKGNYSAFVDAAREKRLVHEREYRKQQAEIEHMEKFVTKFRFKAKGSKMAQSRLKKLDKIERLEAPETEAEAKLTFYDPEPLDAALLHFQGVSFGYGLERGERVEDEAGASGAVTQHAAKRLIFDNIEVIVSMDTRVTLVGPNGAGKSTFLKLCSGAEPPTEGYIIKPNKLRIAMFEQHFVDALDLSLSPLEYFKVLHPEVERKELRGYLGRFGLSGELATQVMGTLSGGQKARVVFADVAWTSPHLLLLDEPTNHLDIETITALIDALNAFTGAVIVVTHDPRLIESVCNELWMCEGGKVERFEGGFPEYRKVLMKELGL</sequence>
<organism evidence="5 6">
    <name type="scientific">Thecamonas trahens ATCC 50062</name>
    <dbReference type="NCBI Taxonomy" id="461836"/>
    <lineage>
        <taxon>Eukaryota</taxon>
        <taxon>Apusozoa</taxon>
        <taxon>Apusomonadida</taxon>
        <taxon>Apusomonadidae</taxon>
        <taxon>Thecamonas</taxon>
    </lineage>
</organism>
<proteinExistence type="predicted"/>
<evidence type="ECO:0000256" key="2">
    <source>
        <dbReference type="ARBA" id="ARBA00022741"/>
    </source>
</evidence>
<dbReference type="InterPro" id="IPR003439">
    <property type="entry name" value="ABC_transporter-like_ATP-bd"/>
</dbReference>
<keyword evidence="3" id="KW-0067">ATP-binding</keyword>
<evidence type="ECO:0000256" key="1">
    <source>
        <dbReference type="ARBA" id="ARBA00022737"/>
    </source>
</evidence>
<dbReference type="Gene3D" id="3.40.50.300">
    <property type="entry name" value="P-loop containing nucleotide triphosphate hydrolases"/>
    <property type="match status" value="2"/>
</dbReference>
<dbReference type="OMA" id="CTHIADI"/>
<dbReference type="FunFam" id="3.40.50.300:FF:001197">
    <property type="entry name" value="Putative ATP-binding cassette family ATPase"/>
    <property type="match status" value="1"/>
</dbReference>
<dbReference type="OrthoDB" id="2110130at2759"/>
<dbReference type="PROSITE" id="PS00211">
    <property type="entry name" value="ABC_TRANSPORTER_1"/>
    <property type="match status" value="2"/>
</dbReference>
<dbReference type="GO" id="GO:0005524">
    <property type="term" value="F:ATP binding"/>
    <property type="evidence" value="ECO:0007669"/>
    <property type="project" value="UniProtKB-KW"/>
</dbReference>
<dbReference type="GO" id="GO:0016887">
    <property type="term" value="F:ATP hydrolysis activity"/>
    <property type="evidence" value="ECO:0007669"/>
    <property type="project" value="InterPro"/>
</dbReference>
<reference evidence="5 6" key="1">
    <citation type="submission" date="2010-05" db="EMBL/GenBank/DDBJ databases">
        <title>The Genome Sequence of Thecamonas trahens ATCC 50062.</title>
        <authorList>
            <consortium name="The Broad Institute Genome Sequencing Platform"/>
            <person name="Russ C."/>
            <person name="Cuomo C."/>
            <person name="Shea T."/>
            <person name="Young S.K."/>
            <person name="Zeng Q."/>
            <person name="Koehrsen M."/>
            <person name="Haas B."/>
            <person name="Borodovsky M."/>
            <person name="Guigo R."/>
            <person name="Alvarado L."/>
            <person name="Berlin A."/>
            <person name="Bochicchio J."/>
            <person name="Borenstein D."/>
            <person name="Chapman S."/>
            <person name="Chen Z."/>
            <person name="Freedman E."/>
            <person name="Gellesch M."/>
            <person name="Goldberg J."/>
            <person name="Griggs A."/>
            <person name="Gujja S."/>
            <person name="Heilman E."/>
            <person name="Heiman D."/>
            <person name="Hepburn T."/>
            <person name="Howarth C."/>
            <person name="Jen D."/>
            <person name="Larson L."/>
            <person name="Mehta T."/>
            <person name="Park D."/>
            <person name="Pearson M."/>
            <person name="Roberts A."/>
            <person name="Saif S."/>
            <person name="Shenoy N."/>
            <person name="Sisk P."/>
            <person name="Stolte C."/>
            <person name="Sykes S."/>
            <person name="Thomson T."/>
            <person name="Walk T."/>
            <person name="White J."/>
            <person name="Yandava C."/>
            <person name="Burger G."/>
            <person name="Gray M.W."/>
            <person name="Holland P.W.H."/>
            <person name="King N."/>
            <person name="Lang F.B.F."/>
            <person name="Roger A.J."/>
            <person name="Ruiz-Trillo I."/>
            <person name="Lander E."/>
            <person name="Nusbaum C."/>
        </authorList>
    </citation>
    <scope>NUCLEOTIDE SEQUENCE [LARGE SCALE GENOMIC DNA]</scope>
    <source>
        <strain evidence="5 6">ATCC 50062</strain>
    </source>
</reference>
<dbReference type="EMBL" id="GL349473">
    <property type="protein sequence ID" value="KNC52494.1"/>
    <property type="molecule type" value="Genomic_DNA"/>
</dbReference>
<gene>
    <name evidence="5" type="ORF">AMSG_08054</name>
</gene>
<dbReference type="InterPro" id="IPR032781">
    <property type="entry name" value="ABC_tran_Xtn"/>
</dbReference>
<accession>A0A0L0DJB2</accession>
<dbReference type="STRING" id="461836.A0A0L0DJB2"/>
<dbReference type="PROSITE" id="PS50893">
    <property type="entry name" value="ABC_TRANSPORTER_2"/>
    <property type="match status" value="2"/>
</dbReference>
<dbReference type="PANTHER" id="PTHR19211">
    <property type="entry name" value="ATP-BINDING TRANSPORT PROTEIN-RELATED"/>
    <property type="match status" value="1"/>
</dbReference>
<dbReference type="AlphaFoldDB" id="A0A0L0DJB2"/>
<feature type="domain" description="ABC transporter" evidence="4">
    <location>
        <begin position="505"/>
        <end position="722"/>
    </location>
</feature>
<keyword evidence="6" id="KW-1185">Reference proteome</keyword>
<dbReference type="InterPro" id="IPR027417">
    <property type="entry name" value="P-loop_NTPase"/>
</dbReference>
<dbReference type="GeneID" id="25566831"/>
<dbReference type="RefSeq" id="XP_013755290.1">
    <property type="nucleotide sequence ID" value="XM_013899836.1"/>
</dbReference>
<keyword evidence="1" id="KW-0677">Repeat</keyword>
<keyword evidence="2" id="KW-0547">Nucleotide-binding</keyword>
<evidence type="ECO:0000256" key="3">
    <source>
        <dbReference type="ARBA" id="ARBA00022840"/>
    </source>
</evidence>
<dbReference type="InterPro" id="IPR050611">
    <property type="entry name" value="ABCF"/>
</dbReference>
<evidence type="ECO:0000313" key="6">
    <source>
        <dbReference type="Proteomes" id="UP000054408"/>
    </source>
</evidence>
<dbReference type="InterPro" id="IPR017871">
    <property type="entry name" value="ABC_transporter-like_CS"/>
</dbReference>
<dbReference type="FunFam" id="3.40.50.300:FF:000011">
    <property type="entry name" value="Putative ABC transporter ATP-binding component"/>
    <property type="match status" value="1"/>
</dbReference>
<dbReference type="eggNOG" id="KOG0062">
    <property type="taxonomic scope" value="Eukaryota"/>
</dbReference>
<dbReference type="InterPro" id="IPR003593">
    <property type="entry name" value="AAA+_ATPase"/>
</dbReference>
<dbReference type="Pfam" id="PF00005">
    <property type="entry name" value="ABC_tran"/>
    <property type="match status" value="2"/>
</dbReference>
<dbReference type="SMART" id="SM00382">
    <property type="entry name" value="AAA"/>
    <property type="match status" value="2"/>
</dbReference>
<name>A0A0L0DJB2_THETB</name>
<evidence type="ECO:0000313" key="5">
    <source>
        <dbReference type="EMBL" id="KNC52494.1"/>
    </source>
</evidence>
<dbReference type="PANTHER" id="PTHR19211:SF14">
    <property type="entry name" value="ATP-BINDING CASSETTE SUB-FAMILY F MEMBER 1"/>
    <property type="match status" value="1"/>
</dbReference>
<dbReference type="Proteomes" id="UP000054408">
    <property type="component" value="Unassembled WGS sequence"/>
</dbReference>
<dbReference type="Pfam" id="PF12848">
    <property type="entry name" value="ABC_tran_Xtn"/>
    <property type="match status" value="1"/>
</dbReference>
<feature type="domain" description="ABC transporter" evidence="4">
    <location>
        <begin position="183"/>
        <end position="423"/>
    </location>
</feature>
<protein>
    <submittedName>
        <fullName evidence="5">ATP-dependent transporter</fullName>
    </submittedName>
</protein>